<feature type="compositionally biased region" description="Basic and acidic residues" evidence="5">
    <location>
        <begin position="23"/>
        <end position="33"/>
    </location>
</feature>
<feature type="compositionally biased region" description="Polar residues" evidence="5">
    <location>
        <begin position="244"/>
        <end position="256"/>
    </location>
</feature>
<sequence length="264" mass="28997">MLRRRRNALRGTVKSSDSTENAAPRDAELDKDDQRVGPNLETLFRRFWKVAAPYWSSEDKIQARLRLGAVFALTLATTGISVGFNFLGRDFYNSLANKDQEQFTKQLFYYLGAFAGGIPVSILLHPCRRKQMTKLATSLGLEDKMSAAWSTPTDPLFFPTWSSTPRPPLLPTASSAWSEARPGARLGLEQGSAWSGGRPPTRPHAAGLARSSSPAPAAKHATRVTMFQLGHVKPSVSIFARKPLSTNGWGEGSSPTGWRVRPRS</sequence>
<evidence type="ECO:0000313" key="7">
    <source>
        <dbReference type="EMBL" id="KAK8939503.1"/>
    </source>
</evidence>
<keyword evidence="3 6" id="KW-1133">Transmembrane helix</keyword>
<keyword evidence="2 6" id="KW-0812">Transmembrane</keyword>
<feature type="region of interest" description="Disordered" evidence="5">
    <location>
        <begin position="244"/>
        <end position="264"/>
    </location>
</feature>
<feature type="region of interest" description="Disordered" evidence="5">
    <location>
        <begin position="1"/>
        <end position="33"/>
    </location>
</feature>
<dbReference type="Proteomes" id="UP001412067">
    <property type="component" value="Unassembled WGS sequence"/>
</dbReference>
<evidence type="ECO:0000256" key="5">
    <source>
        <dbReference type="SAM" id="MobiDB-lite"/>
    </source>
</evidence>
<organism evidence="7 8">
    <name type="scientific">Platanthera guangdongensis</name>
    <dbReference type="NCBI Taxonomy" id="2320717"/>
    <lineage>
        <taxon>Eukaryota</taxon>
        <taxon>Viridiplantae</taxon>
        <taxon>Streptophyta</taxon>
        <taxon>Embryophyta</taxon>
        <taxon>Tracheophyta</taxon>
        <taxon>Spermatophyta</taxon>
        <taxon>Magnoliopsida</taxon>
        <taxon>Liliopsida</taxon>
        <taxon>Asparagales</taxon>
        <taxon>Orchidaceae</taxon>
        <taxon>Orchidoideae</taxon>
        <taxon>Orchideae</taxon>
        <taxon>Orchidinae</taxon>
        <taxon>Platanthera</taxon>
    </lineage>
</organism>
<feature type="transmembrane region" description="Helical" evidence="6">
    <location>
        <begin position="107"/>
        <end position="124"/>
    </location>
</feature>
<feature type="region of interest" description="Disordered" evidence="5">
    <location>
        <begin position="190"/>
        <end position="217"/>
    </location>
</feature>
<protein>
    <submittedName>
        <fullName evidence="7">Uncharacterized protein</fullName>
    </submittedName>
</protein>
<evidence type="ECO:0000313" key="8">
    <source>
        <dbReference type="Proteomes" id="UP001412067"/>
    </source>
</evidence>
<keyword evidence="4 6" id="KW-0472">Membrane</keyword>
<dbReference type="PANTHER" id="PTHR11384:SF59">
    <property type="entry name" value="LYSOSOMAL COBALAMIN TRANSPORTER ABCD4"/>
    <property type="match status" value="1"/>
</dbReference>
<evidence type="ECO:0000256" key="3">
    <source>
        <dbReference type="ARBA" id="ARBA00022989"/>
    </source>
</evidence>
<evidence type="ECO:0000256" key="1">
    <source>
        <dbReference type="ARBA" id="ARBA00022448"/>
    </source>
</evidence>
<dbReference type="InterPro" id="IPR050835">
    <property type="entry name" value="ABC_transporter_sub-D"/>
</dbReference>
<proteinExistence type="predicted"/>
<name>A0ABR2LFA8_9ASPA</name>
<reference evidence="7 8" key="1">
    <citation type="journal article" date="2022" name="Nat. Plants">
        <title>Genomes of leafy and leafless Platanthera orchids illuminate the evolution of mycoheterotrophy.</title>
        <authorList>
            <person name="Li M.H."/>
            <person name="Liu K.W."/>
            <person name="Li Z."/>
            <person name="Lu H.C."/>
            <person name="Ye Q.L."/>
            <person name="Zhang D."/>
            <person name="Wang J.Y."/>
            <person name="Li Y.F."/>
            <person name="Zhong Z.M."/>
            <person name="Liu X."/>
            <person name="Yu X."/>
            <person name="Liu D.K."/>
            <person name="Tu X.D."/>
            <person name="Liu B."/>
            <person name="Hao Y."/>
            <person name="Liao X.Y."/>
            <person name="Jiang Y.T."/>
            <person name="Sun W.H."/>
            <person name="Chen J."/>
            <person name="Chen Y.Q."/>
            <person name="Ai Y."/>
            <person name="Zhai J.W."/>
            <person name="Wu S.S."/>
            <person name="Zhou Z."/>
            <person name="Hsiao Y.Y."/>
            <person name="Wu W.L."/>
            <person name="Chen Y.Y."/>
            <person name="Lin Y.F."/>
            <person name="Hsu J.L."/>
            <person name="Li C.Y."/>
            <person name="Wang Z.W."/>
            <person name="Zhao X."/>
            <person name="Zhong W.Y."/>
            <person name="Ma X.K."/>
            <person name="Ma L."/>
            <person name="Huang J."/>
            <person name="Chen G.Z."/>
            <person name="Huang M.Z."/>
            <person name="Huang L."/>
            <person name="Peng D.H."/>
            <person name="Luo Y.B."/>
            <person name="Zou S.Q."/>
            <person name="Chen S.P."/>
            <person name="Lan S."/>
            <person name="Tsai W.C."/>
            <person name="Van de Peer Y."/>
            <person name="Liu Z.J."/>
        </authorList>
    </citation>
    <scope>NUCLEOTIDE SEQUENCE [LARGE SCALE GENOMIC DNA]</scope>
    <source>
        <strain evidence="7">Lor288</strain>
    </source>
</reference>
<evidence type="ECO:0000256" key="6">
    <source>
        <dbReference type="SAM" id="Phobius"/>
    </source>
</evidence>
<dbReference type="EMBL" id="JBBWWR010000020">
    <property type="protein sequence ID" value="KAK8939503.1"/>
    <property type="molecule type" value="Genomic_DNA"/>
</dbReference>
<dbReference type="Gene3D" id="1.20.1560.10">
    <property type="entry name" value="ABC transporter type 1, transmembrane domain"/>
    <property type="match status" value="1"/>
</dbReference>
<keyword evidence="1" id="KW-0813">Transport</keyword>
<comment type="caution">
    <text evidence="7">The sequence shown here is derived from an EMBL/GenBank/DDBJ whole genome shotgun (WGS) entry which is preliminary data.</text>
</comment>
<evidence type="ECO:0000256" key="4">
    <source>
        <dbReference type="ARBA" id="ARBA00023136"/>
    </source>
</evidence>
<keyword evidence="8" id="KW-1185">Reference proteome</keyword>
<gene>
    <name evidence="7" type="ORF">KSP40_PGU018431</name>
</gene>
<accession>A0ABR2LFA8</accession>
<feature type="transmembrane region" description="Helical" evidence="6">
    <location>
        <begin position="67"/>
        <end position="87"/>
    </location>
</feature>
<dbReference type="InterPro" id="IPR036640">
    <property type="entry name" value="ABC1_TM_sf"/>
</dbReference>
<dbReference type="PANTHER" id="PTHR11384">
    <property type="entry name" value="ATP-BINDING CASSETTE, SUB-FAMILY D MEMBER"/>
    <property type="match status" value="1"/>
</dbReference>
<evidence type="ECO:0000256" key="2">
    <source>
        <dbReference type="ARBA" id="ARBA00022692"/>
    </source>
</evidence>